<keyword evidence="2" id="KW-1185">Reference proteome</keyword>
<gene>
    <name evidence="1" type="ORF">FISHEDRAFT_73606</name>
</gene>
<reference evidence="1 2" key="1">
    <citation type="journal article" date="2015" name="Fungal Genet. Biol.">
        <title>Evolution of novel wood decay mechanisms in Agaricales revealed by the genome sequences of Fistulina hepatica and Cylindrobasidium torrendii.</title>
        <authorList>
            <person name="Floudas D."/>
            <person name="Held B.W."/>
            <person name="Riley R."/>
            <person name="Nagy L.G."/>
            <person name="Koehler G."/>
            <person name="Ransdell A.S."/>
            <person name="Younus H."/>
            <person name="Chow J."/>
            <person name="Chiniquy J."/>
            <person name="Lipzen A."/>
            <person name="Tritt A."/>
            <person name="Sun H."/>
            <person name="Haridas S."/>
            <person name="LaButti K."/>
            <person name="Ohm R.A."/>
            <person name="Kues U."/>
            <person name="Blanchette R.A."/>
            <person name="Grigoriev I.V."/>
            <person name="Minto R.E."/>
            <person name="Hibbett D.S."/>
        </authorList>
    </citation>
    <scope>NUCLEOTIDE SEQUENCE [LARGE SCALE GENOMIC DNA]</scope>
    <source>
        <strain evidence="1 2">ATCC 64428</strain>
    </source>
</reference>
<dbReference type="Proteomes" id="UP000054144">
    <property type="component" value="Unassembled WGS sequence"/>
</dbReference>
<evidence type="ECO:0000313" key="1">
    <source>
        <dbReference type="EMBL" id="KIY48404.1"/>
    </source>
</evidence>
<organism evidence="1 2">
    <name type="scientific">Fistulina hepatica ATCC 64428</name>
    <dbReference type="NCBI Taxonomy" id="1128425"/>
    <lineage>
        <taxon>Eukaryota</taxon>
        <taxon>Fungi</taxon>
        <taxon>Dikarya</taxon>
        <taxon>Basidiomycota</taxon>
        <taxon>Agaricomycotina</taxon>
        <taxon>Agaricomycetes</taxon>
        <taxon>Agaricomycetidae</taxon>
        <taxon>Agaricales</taxon>
        <taxon>Fistulinaceae</taxon>
        <taxon>Fistulina</taxon>
    </lineage>
</organism>
<sequence length="520" mass="55828">MRSRSRSVKVTASPDPVKCSDEELIQSFDGTVEGLGRHFSNVPSSVSPHSAPNSLTEVDLRDGMDVTVQRDVATSQESLFSPCGGPSRLSDEFVVETESAEVERTLLLSPAHSVDAALRNEGIVGADLSHGDGSFAAQPLPDTSAVVSGTNLSSNVGVNGGASTNTFAGMFNMHAPMTPPVTPSQVRPLWTPRIPRRPVLRGACYHPYNCASPRARISRMDPAQASSTFHTSRINAEAPYAREHPRLPSSPGFFLAPATPTLQDIAAGPTQGIPPAASPMSIAAHAFRKASEPPKGQSTPGGFVEEDDMFSIDLEGHKPFPCSQKVNNPYPRLNRFALEMKRARDKEKIYKSIRDRPRNDRVVAPSSIFAAGTSPLSALDASTAEEPALPGDYYNYTAPIPSATPTHSDAAQRSETSVATEDFAPDNALRATGTFTWTTSFPERAPRVGEGTHIIMPPVESQAHMGTRLVAPNFAGKGAVSRTVRTNARLSDARSGGGRVQFRADRLSRIAKKPYHRRVD</sequence>
<name>A0A0D7ADC9_9AGAR</name>
<accession>A0A0D7ADC9</accession>
<proteinExistence type="predicted"/>
<dbReference type="EMBL" id="KN881833">
    <property type="protein sequence ID" value="KIY48404.1"/>
    <property type="molecule type" value="Genomic_DNA"/>
</dbReference>
<protein>
    <submittedName>
        <fullName evidence="1">Uncharacterized protein</fullName>
    </submittedName>
</protein>
<dbReference type="AlphaFoldDB" id="A0A0D7ADC9"/>
<evidence type="ECO:0000313" key="2">
    <source>
        <dbReference type="Proteomes" id="UP000054144"/>
    </source>
</evidence>